<feature type="transmembrane region" description="Helical" evidence="1">
    <location>
        <begin position="265"/>
        <end position="289"/>
    </location>
</feature>
<name>A0A0W0X167_9GAMM</name>
<feature type="transmembrane region" description="Helical" evidence="1">
    <location>
        <begin position="351"/>
        <end position="372"/>
    </location>
</feature>
<keyword evidence="1" id="KW-0472">Membrane</keyword>
<accession>A0A0W0X167</accession>
<dbReference type="PANTHER" id="PTHR43424">
    <property type="entry name" value="LOCUS PUTATIVE PROTEIN 1-RELATED"/>
    <property type="match status" value="1"/>
</dbReference>
<gene>
    <name evidence="2" type="ORF">Loak_1977</name>
</gene>
<protein>
    <submittedName>
        <fullName evidence="2">Polysaccharide biosynthesis protein</fullName>
    </submittedName>
</protein>
<feature type="transmembrane region" description="Helical" evidence="1">
    <location>
        <begin position="89"/>
        <end position="112"/>
    </location>
</feature>
<dbReference type="AlphaFoldDB" id="A0A0W0X167"/>
<comment type="caution">
    <text evidence="2">The sequence shown here is derived from an EMBL/GenBank/DDBJ whole genome shotgun (WGS) entry which is preliminary data.</text>
</comment>
<dbReference type="PATRIC" id="fig|29423.5.peg.2074"/>
<feature type="transmembrane region" description="Helical" evidence="1">
    <location>
        <begin position="310"/>
        <end position="331"/>
    </location>
</feature>
<feature type="transmembrane region" description="Helical" evidence="1">
    <location>
        <begin position="407"/>
        <end position="425"/>
    </location>
</feature>
<feature type="transmembrane region" description="Helical" evidence="1">
    <location>
        <begin position="183"/>
        <end position="203"/>
    </location>
</feature>
<reference evidence="2 3" key="1">
    <citation type="submission" date="2015-11" db="EMBL/GenBank/DDBJ databases">
        <title>Genomic analysis of 38 Legionella species identifies large and diverse effector repertoires.</title>
        <authorList>
            <person name="Burstein D."/>
            <person name="Amaro F."/>
            <person name="Zusman T."/>
            <person name="Lifshitz Z."/>
            <person name="Cohen O."/>
            <person name="Gilbert J.A."/>
            <person name="Pupko T."/>
            <person name="Shuman H.A."/>
            <person name="Segal G."/>
        </authorList>
    </citation>
    <scope>NUCLEOTIDE SEQUENCE [LARGE SCALE GENOMIC DNA]</scope>
    <source>
        <strain evidence="2 3">Oak Ridge-10</strain>
    </source>
</reference>
<keyword evidence="1" id="KW-0812">Transmembrane</keyword>
<dbReference type="PANTHER" id="PTHR43424:SF1">
    <property type="entry name" value="LOCUS PUTATIVE PROTEIN 1-RELATED"/>
    <property type="match status" value="1"/>
</dbReference>
<evidence type="ECO:0000256" key="1">
    <source>
        <dbReference type="SAM" id="Phobius"/>
    </source>
</evidence>
<evidence type="ECO:0000313" key="2">
    <source>
        <dbReference type="EMBL" id="KTD38301.1"/>
    </source>
</evidence>
<feature type="transmembrane region" description="Helical" evidence="1">
    <location>
        <begin position="41"/>
        <end position="68"/>
    </location>
</feature>
<feature type="transmembrane region" description="Helical" evidence="1">
    <location>
        <begin position="384"/>
        <end position="401"/>
    </location>
</feature>
<dbReference type="Proteomes" id="UP000054858">
    <property type="component" value="Unassembled WGS sequence"/>
</dbReference>
<keyword evidence="1" id="KW-1133">Transmembrane helix</keyword>
<organism evidence="2 3">
    <name type="scientific">Legionella oakridgensis</name>
    <dbReference type="NCBI Taxonomy" id="29423"/>
    <lineage>
        <taxon>Bacteria</taxon>
        <taxon>Pseudomonadati</taxon>
        <taxon>Pseudomonadota</taxon>
        <taxon>Gammaproteobacteria</taxon>
        <taxon>Legionellales</taxon>
        <taxon>Legionellaceae</taxon>
        <taxon>Legionella</taxon>
    </lineage>
</organism>
<dbReference type="EMBL" id="LNYP01000029">
    <property type="protein sequence ID" value="KTD38301.1"/>
    <property type="molecule type" value="Genomic_DNA"/>
</dbReference>
<feature type="transmembrane region" description="Helical" evidence="1">
    <location>
        <begin position="7"/>
        <end position="29"/>
    </location>
</feature>
<dbReference type="InterPro" id="IPR052556">
    <property type="entry name" value="PolySynth_Transporter"/>
</dbReference>
<sequence>MKNEVKVAYLLFMLAVIGYLFKFALNVFLARHLAASLYGDYSVAIKILNILVTLSLFGTNVGANRFFAKYLRLDNKARATNYIAWNIKLLSLTFLITFILAFAAFGLMLLLHHLGIRDINRYHLAIYTLWLVPFSAINTLLISFLLSTDRIFISSMFSNIFKYLFELTLFIIVVLFIDPTLNNTNIILVLFFSFVLLSTLSTLSMNKEVLLILETGIKKLLKTSLSQMDWLRTSSRLIANNIIFSVTCTIDLLAVEIFSSNESNVGLYAAILTIISFLWLIPTNIYQGLKPNLALMLSDINKRSELQSKLNRTNLVAFILIGIQGFLIIFFSREILLHFGPHYIAAQPALIILTLGVCFSCIARIAPVLLVYAGDEQIVLKWSIVELLLMFLLVIPATYYFDIIGTASATTVVLIIKPFVTILIARKTLNLRPISIF</sequence>
<evidence type="ECO:0000313" key="3">
    <source>
        <dbReference type="Proteomes" id="UP000054858"/>
    </source>
</evidence>
<feature type="transmembrane region" description="Helical" evidence="1">
    <location>
        <begin position="237"/>
        <end position="259"/>
    </location>
</feature>
<feature type="transmembrane region" description="Helical" evidence="1">
    <location>
        <begin position="160"/>
        <end position="177"/>
    </location>
</feature>
<dbReference type="RefSeq" id="WP_035892055.1">
    <property type="nucleotide sequence ID" value="NZ_LCUA01000003.1"/>
</dbReference>
<feature type="transmembrane region" description="Helical" evidence="1">
    <location>
        <begin position="124"/>
        <end position="148"/>
    </location>
</feature>
<proteinExistence type="predicted"/>